<reference evidence="2 3" key="1">
    <citation type="submission" date="2024-01" db="EMBL/GenBank/DDBJ databases">
        <title>The genomes of 5 underutilized Papilionoideae crops provide insights into root nodulation and disease resistanc.</title>
        <authorList>
            <person name="Jiang F."/>
        </authorList>
    </citation>
    <scope>NUCLEOTIDE SEQUENCE [LARGE SCALE GENOMIC DNA]</scope>
    <source>
        <strain evidence="2">DUOXIRENSHENG_FW03</strain>
        <tissue evidence="2">Leaves</tissue>
    </source>
</reference>
<organism evidence="2 3">
    <name type="scientific">Psophocarpus tetragonolobus</name>
    <name type="common">Winged bean</name>
    <name type="synonym">Dolichos tetragonolobus</name>
    <dbReference type="NCBI Taxonomy" id="3891"/>
    <lineage>
        <taxon>Eukaryota</taxon>
        <taxon>Viridiplantae</taxon>
        <taxon>Streptophyta</taxon>
        <taxon>Embryophyta</taxon>
        <taxon>Tracheophyta</taxon>
        <taxon>Spermatophyta</taxon>
        <taxon>Magnoliopsida</taxon>
        <taxon>eudicotyledons</taxon>
        <taxon>Gunneridae</taxon>
        <taxon>Pentapetalae</taxon>
        <taxon>rosids</taxon>
        <taxon>fabids</taxon>
        <taxon>Fabales</taxon>
        <taxon>Fabaceae</taxon>
        <taxon>Papilionoideae</taxon>
        <taxon>50 kb inversion clade</taxon>
        <taxon>NPAAA clade</taxon>
        <taxon>indigoferoid/millettioid clade</taxon>
        <taxon>Phaseoleae</taxon>
        <taxon>Psophocarpus</taxon>
    </lineage>
</organism>
<protein>
    <submittedName>
        <fullName evidence="2">Uncharacterized protein</fullName>
    </submittedName>
</protein>
<evidence type="ECO:0000256" key="1">
    <source>
        <dbReference type="SAM" id="MobiDB-lite"/>
    </source>
</evidence>
<dbReference type="Proteomes" id="UP001386955">
    <property type="component" value="Unassembled WGS sequence"/>
</dbReference>
<proteinExistence type="predicted"/>
<sequence length="87" mass="10174">MLVRMRLKKQSWHVPKGLEFGKINLHMCTCHPQSPRLGYTCKNVIPLPSHSYSWLFRNSPPPSLPFLSFSTEQRPEPRIQTQTRTRA</sequence>
<dbReference type="AlphaFoldDB" id="A0AAN9WZQ5"/>
<keyword evidence="3" id="KW-1185">Reference proteome</keyword>
<gene>
    <name evidence="2" type="ORF">VNO78_28892</name>
</gene>
<evidence type="ECO:0000313" key="2">
    <source>
        <dbReference type="EMBL" id="KAK7383219.1"/>
    </source>
</evidence>
<accession>A0AAN9WZQ5</accession>
<name>A0AAN9WZQ5_PSOTE</name>
<evidence type="ECO:0000313" key="3">
    <source>
        <dbReference type="Proteomes" id="UP001386955"/>
    </source>
</evidence>
<feature type="region of interest" description="Disordered" evidence="1">
    <location>
        <begin position="66"/>
        <end position="87"/>
    </location>
</feature>
<dbReference type="EMBL" id="JAYMYS010000008">
    <property type="protein sequence ID" value="KAK7383219.1"/>
    <property type="molecule type" value="Genomic_DNA"/>
</dbReference>
<comment type="caution">
    <text evidence="2">The sequence shown here is derived from an EMBL/GenBank/DDBJ whole genome shotgun (WGS) entry which is preliminary data.</text>
</comment>